<dbReference type="EC" id="2.7.13.3" evidence="2"/>
<dbReference type="Pfam" id="PF02518">
    <property type="entry name" value="HATPase_c"/>
    <property type="match status" value="1"/>
</dbReference>
<dbReference type="GO" id="GO:0004673">
    <property type="term" value="F:protein histidine kinase activity"/>
    <property type="evidence" value="ECO:0007669"/>
    <property type="project" value="UniProtKB-EC"/>
</dbReference>
<keyword evidence="7" id="KW-1133">Transmembrane helix</keyword>
<dbReference type="InterPro" id="IPR005467">
    <property type="entry name" value="His_kinase_dom"/>
</dbReference>
<dbReference type="InterPro" id="IPR004358">
    <property type="entry name" value="Sig_transdc_His_kin-like_C"/>
</dbReference>
<dbReference type="OrthoDB" id="977000at2"/>
<dbReference type="SUPFAM" id="SSF55874">
    <property type="entry name" value="ATPase domain of HSP90 chaperone/DNA topoisomerase II/histidine kinase"/>
    <property type="match status" value="1"/>
</dbReference>
<evidence type="ECO:0000259" key="8">
    <source>
        <dbReference type="PROSITE" id="PS50109"/>
    </source>
</evidence>
<sequence>MKNKALTLFLILLACCGKQTRDQTVVDTPESVLINKWINIARDSTQLSMDERKQYLVKATEKASDLSNDTISLDHLSRVSLAYKRLQDSTGFRNMNQEVMDLSGDRKIYKALGESHWDLAAFFKSYGVMDSAYFHYKKAYKGFDQMPVDSTSLSLRGRILYSMGRIQNYFKDYLGAEVNITEALRIFEDLEDYKRLYNCNNILGITAQGMNNSTKSLEYFKKAGADIGKFNSIDKTSYMWENKNNIAYDYLRNMEYSKSANAYLELYNDKSLSVENPALYSKVLTSRGYSIFKGEKDFGEAKKMFQKAISLNDSISLSVENDQARAKQYYAELLATEGDSTLAKQYAKESLAIAKETSNNDHHLEVLRLLTTIDAENAVAYSNEYYTLNEQIKDEERAIRDKFARIRLETDEVIQRNELLSKQKQIWTGVALGLLLLGAAFFIIVSQRISNNKLKFEQKQQESNQEIYNLMLSQHGKLEEGKQLEQKRISEELHDGVLGEMLGIRLILSKLNNKDDEASVQFRAQLIEKLQEQEEEIRTISHELSDASYQKFYNFIVSLEDLINNIGESSGISCSFTYAEGVEWDNLDGDIKINIYRIVQESLQNCVKHAQCHNAKVAFEIVDNLLELKISDDGVGFDTGKGKGKRGIGLRNVISRVKKMNGTLNIDSKKGKGTTITVTLPYDDIRPEDPKYI</sequence>
<dbReference type="PROSITE" id="PS50109">
    <property type="entry name" value="HIS_KIN"/>
    <property type="match status" value="1"/>
</dbReference>
<dbReference type="AlphaFoldDB" id="A0A285MU93"/>
<dbReference type="SUPFAM" id="SSF48452">
    <property type="entry name" value="TPR-like"/>
    <property type="match status" value="2"/>
</dbReference>
<keyword evidence="7" id="KW-0812">Transmembrane</keyword>
<feature type="coiled-coil region" evidence="6">
    <location>
        <begin position="523"/>
        <end position="550"/>
    </location>
</feature>
<dbReference type="PRINTS" id="PR00344">
    <property type="entry name" value="BCTRLSENSOR"/>
</dbReference>
<keyword evidence="6" id="KW-0175">Coiled coil</keyword>
<feature type="domain" description="Histidine kinase" evidence="8">
    <location>
        <begin position="595"/>
        <end position="684"/>
    </location>
</feature>
<dbReference type="SMART" id="SM00387">
    <property type="entry name" value="HATPase_c"/>
    <property type="match status" value="1"/>
</dbReference>
<evidence type="ECO:0000256" key="2">
    <source>
        <dbReference type="ARBA" id="ARBA00012438"/>
    </source>
</evidence>
<evidence type="ECO:0000313" key="10">
    <source>
        <dbReference type="Proteomes" id="UP000219048"/>
    </source>
</evidence>
<keyword evidence="3" id="KW-0808">Transferase</keyword>
<comment type="catalytic activity">
    <reaction evidence="1">
        <text>ATP + protein L-histidine = ADP + protein N-phospho-L-histidine.</text>
        <dbReference type="EC" id="2.7.13.3"/>
    </reaction>
</comment>
<dbReference type="GO" id="GO:0000160">
    <property type="term" value="P:phosphorelay signal transduction system"/>
    <property type="evidence" value="ECO:0007669"/>
    <property type="project" value="UniProtKB-KW"/>
</dbReference>
<feature type="transmembrane region" description="Helical" evidence="7">
    <location>
        <begin position="426"/>
        <end position="445"/>
    </location>
</feature>
<evidence type="ECO:0000256" key="7">
    <source>
        <dbReference type="SAM" id="Phobius"/>
    </source>
</evidence>
<dbReference type="PROSITE" id="PS51257">
    <property type="entry name" value="PROKAR_LIPOPROTEIN"/>
    <property type="match status" value="1"/>
</dbReference>
<evidence type="ECO:0000256" key="1">
    <source>
        <dbReference type="ARBA" id="ARBA00000085"/>
    </source>
</evidence>
<keyword evidence="7" id="KW-0472">Membrane</keyword>
<dbReference type="EMBL" id="OBEH01000003">
    <property type="protein sequence ID" value="SNZ00698.1"/>
    <property type="molecule type" value="Genomic_DNA"/>
</dbReference>
<protein>
    <recommendedName>
        <fullName evidence="2">histidine kinase</fullName>
        <ecNumber evidence="2">2.7.13.3</ecNumber>
    </recommendedName>
</protein>
<name>A0A285MU93_9FLAO</name>
<gene>
    <name evidence="9" type="ORF">SAMN06265377_2523</name>
</gene>
<keyword evidence="4 9" id="KW-0418">Kinase</keyword>
<evidence type="ECO:0000256" key="6">
    <source>
        <dbReference type="SAM" id="Coils"/>
    </source>
</evidence>
<dbReference type="Proteomes" id="UP000219048">
    <property type="component" value="Unassembled WGS sequence"/>
</dbReference>
<reference evidence="10" key="1">
    <citation type="submission" date="2017-09" db="EMBL/GenBank/DDBJ databases">
        <authorList>
            <person name="Varghese N."/>
            <person name="Submissions S."/>
        </authorList>
    </citation>
    <scope>NUCLEOTIDE SEQUENCE [LARGE SCALE GENOMIC DNA]</scope>
    <source>
        <strain evidence="10">DSM 25885</strain>
    </source>
</reference>
<dbReference type="InterPro" id="IPR011990">
    <property type="entry name" value="TPR-like_helical_dom_sf"/>
</dbReference>
<keyword evidence="10" id="KW-1185">Reference proteome</keyword>
<dbReference type="PANTHER" id="PTHR24421:SF10">
    <property type="entry name" value="NITRATE_NITRITE SENSOR PROTEIN NARQ"/>
    <property type="match status" value="1"/>
</dbReference>
<dbReference type="Gene3D" id="1.25.40.10">
    <property type="entry name" value="Tetratricopeptide repeat domain"/>
    <property type="match status" value="1"/>
</dbReference>
<organism evidence="9 10">
    <name type="scientific">Flagellimonas pacifica</name>
    <dbReference type="NCBI Taxonomy" id="1247520"/>
    <lineage>
        <taxon>Bacteria</taxon>
        <taxon>Pseudomonadati</taxon>
        <taxon>Bacteroidota</taxon>
        <taxon>Flavobacteriia</taxon>
        <taxon>Flavobacteriales</taxon>
        <taxon>Flavobacteriaceae</taxon>
        <taxon>Flagellimonas</taxon>
    </lineage>
</organism>
<evidence type="ECO:0000313" key="9">
    <source>
        <dbReference type="EMBL" id="SNZ00698.1"/>
    </source>
</evidence>
<accession>A0A285MU93</accession>
<evidence type="ECO:0000256" key="3">
    <source>
        <dbReference type="ARBA" id="ARBA00022679"/>
    </source>
</evidence>
<dbReference type="CDD" id="cd16917">
    <property type="entry name" value="HATPase_UhpB-NarQ-NarX-like"/>
    <property type="match status" value="1"/>
</dbReference>
<dbReference type="InterPro" id="IPR050482">
    <property type="entry name" value="Sensor_HK_TwoCompSys"/>
</dbReference>
<dbReference type="RefSeq" id="WP_097046132.1">
    <property type="nucleotide sequence ID" value="NZ_OBEH01000003.1"/>
</dbReference>
<keyword evidence="5" id="KW-0902">Two-component regulatory system</keyword>
<dbReference type="InterPro" id="IPR036890">
    <property type="entry name" value="HATPase_C_sf"/>
</dbReference>
<proteinExistence type="predicted"/>
<evidence type="ECO:0000256" key="5">
    <source>
        <dbReference type="ARBA" id="ARBA00023012"/>
    </source>
</evidence>
<dbReference type="PANTHER" id="PTHR24421">
    <property type="entry name" value="NITRATE/NITRITE SENSOR PROTEIN NARX-RELATED"/>
    <property type="match status" value="1"/>
</dbReference>
<evidence type="ECO:0000256" key="4">
    <source>
        <dbReference type="ARBA" id="ARBA00022777"/>
    </source>
</evidence>
<dbReference type="Gene3D" id="3.30.565.10">
    <property type="entry name" value="Histidine kinase-like ATPase, C-terminal domain"/>
    <property type="match status" value="1"/>
</dbReference>
<dbReference type="InterPro" id="IPR003594">
    <property type="entry name" value="HATPase_dom"/>
</dbReference>